<dbReference type="AlphaFoldDB" id="A0A0V0RRN5"/>
<protein>
    <submittedName>
        <fullName evidence="2">Uncharacterized protein</fullName>
    </submittedName>
</protein>
<feature type="compositionally biased region" description="Polar residues" evidence="1">
    <location>
        <begin position="8"/>
        <end position="17"/>
    </location>
</feature>
<dbReference type="EMBL" id="JYDL01000093">
    <property type="protein sequence ID" value="KRX17122.1"/>
    <property type="molecule type" value="Genomic_DNA"/>
</dbReference>
<comment type="caution">
    <text evidence="2">The sequence shown here is derived from an EMBL/GenBank/DDBJ whole genome shotgun (WGS) entry which is preliminary data.</text>
</comment>
<keyword evidence="3" id="KW-1185">Reference proteome</keyword>
<name>A0A0V0RRN5_9BILA</name>
<reference evidence="2 3" key="1">
    <citation type="submission" date="2015-01" db="EMBL/GenBank/DDBJ databases">
        <title>Evolution of Trichinella species and genotypes.</title>
        <authorList>
            <person name="Korhonen P.K."/>
            <person name="Edoardo P."/>
            <person name="Giuseppe L.R."/>
            <person name="Gasser R.B."/>
        </authorList>
    </citation>
    <scope>NUCLEOTIDE SEQUENCE [LARGE SCALE GENOMIC DNA]</scope>
    <source>
        <strain evidence="2">ISS37</strain>
    </source>
</reference>
<evidence type="ECO:0000313" key="3">
    <source>
        <dbReference type="Proteomes" id="UP000054630"/>
    </source>
</evidence>
<dbReference type="Proteomes" id="UP000054630">
    <property type="component" value="Unassembled WGS sequence"/>
</dbReference>
<evidence type="ECO:0000256" key="1">
    <source>
        <dbReference type="SAM" id="MobiDB-lite"/>
    </source>
</evidence>
<dbReference type="OrthoDB" id="5920691at2759"/>
<feature type="region of interest" description="Disordered" evidence="1">
    <location>
        <begin position="1"/>
        <end position="23"/>
    </location>
</feature>
<proteinExistence type="predicted"/>
<accession>A0A0V0RRN5</accession>
<evidence type="ECO:0000313" key="2">
    <source>
        <dbReference type="EMBL" id="KRX17122.1"/>
    </source>
</evidence>
<gene>
    <name evidence="2" type="ORF">T07_8717</name>
</gene>
<sequence>MAAGQDNKLATTHSETMVRSVRDRRPWSKQISASVGTFGVDCKLYAHAMYSCEIKHHQVIRIG</sequence>
<organism evidence="2 3">
    <name type="scientific">Trichinella nelsoni</name>
    <dbReference type="NCBI Taxonomy" id="6336"/>
    <lineage>
        <taxon>Eukaryota</taxon>
        <taxon>Metazoa</taxon>
        <taxon>Ecdysozoa</taxon>
        <taxon>Nematoda</taxon>
        <taxon>Enoplea</taxon>
        <taxon>Dorylaimia</taxon>
        <taxon>Trichinellida</taxon>
        <taxon>Trichinellidae</taxon>
        <taxon>Trichinella</taxon>
    </lineage>
</organism>